<evidence type="ECO:0000259" key="1">
    <source>
        <dbReference type="Pfam" id="PF13472"/>
    </source>
</evidence>
<organism evidence="2 3">
    <name type="scientific">Couchioplanes caeruleus subsp. caeruleus</name>
    <dbReference type="NCBI Taxonomy" id="56427"/>
    <lineage>
        <taxon>Bacteria</taxon>
        <taxon>Bacillati</taxon>
        <taxon>Actinomycetota</taxon>
        <taxon>Actinomycetes</taxon>
        <taxon>Micromonosporales</taxon>
        <taxon>Micromonosporaceae</taxon>
        <taxon>Couchioplanes</taxon>
    </lineage>
</organism>
<reference evidence="2 3" key="1">
    <citation type="submission" date="2016-09" db="EMBL/GenBank/DDBJ databases">
        <title>Couchioplanes caeruleus draft genome sequence.</title>
        <authorList>
            <person name="Sheehan J."/>
            <person name="Caffrey P."/>
        </authorList>
    </citation>
    <scope>NUCLEOTIDE SEQUENCE [LARGE SCALE GENOMIC DNA]</scope>
    <source>
        <strain evidence="2 3">DSM 43634</strain>
    </source>
</reference>
<dbReference type="Pfam" id="PF13472">
    <property type="entry name" value="Lipase_GDSL_2"/>
    <property type="match status" value="1"/>
</dbReference>
<protein>
    <recommendedName>
        <fullName evidence="1">SGNH hydrolase-type esterase domain-containing protein</fullName>
    </recommendedName>
</protein>
<accession>A0A1K0FHC4</accession>
<dbReference type="Gene3D" id="3.40.50.1110">
    <property type="entry name" value="SGNH hydrolase"/>
    <property type="match status" value="1"/>
</dbReference>
<comment type="caution">
    <text evidence="2">The sequence shown here is derived from an EMBL/GenBank/DDBJ whole genome shotgun (WGS) entry which is preliminary data.</text>
</comment>
<dbReference type="RefSeq" id="WP_071807201.1">
    <property type="nucleotide sequence ID" value="NZ_MEIA01000230.1"/>
</dbReference>
<dbReference type="EMBL" id="MEIA01000230">
    <property type="protein sequence ID" value="OJF12229.1"/>
    <property type="molecule type" value="Genomic_DNA"/>
</dbReference>
<keyword evidence="3" id="KW-1185">Reference proteome</keyword>
<dbReference type="Proteomes" id="UP000182486">
    <property type="component" value="Unassembled WGS sequence"/>
</dbReference>
<feature type="domain" description="SGNH hydrolase-type esterase" evidence="1">
    <location>
        <begin position="7"/>
        <end position="228"/>
    </location>
</feature>
<name>A0A1K0FHC4_9ACTN</name>
<proteinExistence type="predicted"/>
<evidence type="ECO:0000313" key="3">
    <source>
        <dbReference type="Proteomes" id="UP000182486"/>
    </source>
</evidence>
<sequence length="246" mass="27295">MTIKVVFLGGSSTLGLGVQGRSYAVRYAEKLGADVETLQLSRSAQTVADVTPETLERIRAFRPDVVLLSFGAAEGHVHPSRFLQAVLDRFAPRSWRGPAGMEPRPYFSRTRTKRARQILISGTKVLMKRVIIGATGGYHRLPSDVFEARLREVLDELGPATKVLIGLWRVDAYKFPRSNPVLRHNDGLLRAIAAERADVRFVDTADAVRYWDDFLDDHAHLNDAGHDRVADLILQATSRTPAAAAR</sequence>
<dbReference type="InterPro" id="IPR013830">
    <property type="entry name" value="SGNH_hydro"/>
</dbReference>
<dbReference type="AlphaFoldDB" id="A0A1K0FHC4"/>
<evidence type="ECO:0000313" key="2">
    <source>
        <dbReference type="EMBL" id="OJF12229.1"/>
    </source>
</evidence>
<dbReference type="InterPro" id="IPR036514">
    <property type="entry name" value="SGNH_hydro_sf"/>
</dbReference>
<gene>
    <name evidence="2" type="ORF">BG844_21805</name>
</gene>
<dbReference type="SUPFAM" id="SSF52266">
    <property type="entry name" value="SGNH hydrolase"/>
    <property type="match status" value="1"/>
</dbReference>
<dbReference type="CDD" id="cd00229">
    <property type="entry name" value="SGNH_hydrolase"/>
    <property type="match status" value="1"/>
</dbReference>